<dbReference type="PANTHER" id="PTHR47219">
    <property type="entry name" value="RAB GTPASE-ACTIVATING PROTEIN 1-LIKE"/>
    <property type="match status" value="1"/>
</dbReference>
<keyword evidence="6" id="KW-1185">Reference proteome</keyword>
<dbReference type="SMART" id="SM00164">
    <property type="entry name" value="TBC"/>
    <property type="match status" value="1"/>
</dbReference>
<dbReference type="SMR" id="A2DSN7"/>
<dbReference type="eggNOG" id="KOG1102">
    <property type="taxonomic scope" value="Eukaryota"/>
</dbReference>
<evidence type="ECO:0000313" key="5">
    <source>
        <dbReference type="EMBL" id="EAY16617.1"/>
    </source>
</evidence>
<feature type="compositionally biased region" description="Basic and acidic residues" evidence="3">
    <location>
        <begin position="38"/>
        <end position="55"/>
    </location>
</feature>
<evidence type="ECO:0000256" key="1">
    <source>
        <dbReference type="ARBA" id="ARBA00022468"/>
    </source>
</evidence>
<dbReference type="PANTHER" id="PTHR47219:SF9">
    <property type="entry name" value="GTPASE ACTIVATING PROTEIN AND CENTROSOME-ASSOCIATED, ISOFORM B"/>
    <property type="match status" value="1"/>
</dbReference>
<feature type="domain" description="Rab-GAP TBC" evidence="4">
    <location>
        <begin position="90"/>
        <end position="281"/>
    </location>
</feature>
<dbReference type="FunFam" id="1.10.472.80:FF:000119">
    <property type="entry name" value="TBC domain containing protein"/>
    <property type="match status" value="1"/>
</dbReference>
<dbReference type="InterPro" id="IPR035969">
    <property type="entry name" value="Rab-GAP_TBC_sf"/>
</dbReference>
<accession>A2DSN7</accession>
<dbReference type="InterPro" id="IPR000195">
    <property type="entry name" value="Rab-GAP-TBC_dom"/>
</dbReference>
<evidence type="ECO:0000256" key="3">
    <source>
        <dbReference type="SAM" id="MobiDB-lite"/>
    </source>
</evidence>
<dbReference type="KEGG" id="tva:4774628"/>
<dbReference type="AlphaFoldDB" id="A2DSN7"/>
<evidence type="ECO:0000313" key="6">
    <source>
        <dbReference type="Proteomes" id="UP000001542"/>
    </source>
</evidence>
<dbReference type="Pfam" id="PF00566">
    <property type="entry name" value="RabGAP-TBC"/>
    <property type="match status" value="1"/>
</dbReference>
<dbReference type="OMA" id="LKAYAIF"/>
<dbReference type="InterPro" id="IPR050302">
    <property type="entry name" value="Rab_GAP_TBC_domain"/>
</dbReference>
<evidence type="ECO:0000256" key="2">
    <source>
        <dbReference type="ARBA" id="ARBA00023054"/>
    </source>
</evidence>
<dbReference type="Gene3D" id="1.10.10.750">
    <property type="entry name" value="Ypt/Rab-GAP domain of gyp1p, domain 1"/>
    <property type="match status" value="1"/>
</dbReference>
<dbReference type="VEuPathDB" id="TrichDB:TVAGG3_0376640"/>
<name>A2DSN7_TRIV3</name>
<dbReference type="Gene3D" id="1.10.472.80">
    <property type="entry name" value="Ypt/Rab-GAP domain of gyp1p, domain 3"/>
    <property type="match status" value="1"/>
</dbReference>
<evidence type="ECO:0000259" key="4">
    <source>
        <dbReference type="PROSITE" id="PS50086"/>
    </source>
</evidence>
<proteinExistence type="predicted"/>
<reference evidence="5" key="1">
    <citation type="submission" date="2006-10" db="EMBL/GenBank/DDBJ databases">
        <authorList>
            <person name="Amadeo P."/>
            <person name="Zhao Q."/>
            <person name="Wortman J."/>
            <person name="Fraser-Liggett C."/>
            <person name="Carlton J."/>
        </authorList>
    </citation>
    <scope>NUCLEOTIDE SEQUENCE</scope>
    <source>
        <strain evidence="5">G3</strain>
    </source>
</reference>
<sequence>MSAPSTPSRNPEDKSGTQSPTSPSQTHHKVDRYGWYVDENKEVSPQEKKLREKDSKIEQQRVDEWMKMYNNWIYYSGKGREKLCEFIRHGIPDSCRERAWKIILQPDFLNPLADTSVDLDSLINKGATSVWRTIEADLDRTMPNCPMFYNDKCLNSLRRILKAYSNQDPELGYTQGMSFIAAMLLLYLDENTAYNCFAKLMSGEKHLLRNHFLPGFPRYKEILKIWDVVFRAKYPKVHEHLLRLNCDSNFYTPSWFLTGFLNVEFPPIIRLHIFDCWIEFGSRALLSFALVIISRNKKALVSDPFELILPNLQNPQNLPTMQDWRYLLKKYDKLWISEKDYIKYCNMAKVPAFP</sequence>
<dbReference type="Gene3D" id="1.10.8.270">
    <property type="entry name" value="putative rabgap domain of human tbc1 domain family member 14 like domains"/>
    <property type="match status" value="1"/>
</dbReference>
<protein>
    <submittedName>
        <fullName evidence="5">TBC domain containing protein</fullName>
    </submittedName>
</protein>
<feature type="region of interest" description="Disordered" evidence="3">
    <location>
        <begin position="1"/>
        <end position="55"/>
    </location>
</feature>
<gene>
    <name evidence="5" type="ORF">TVAG_434540</name>
</gene>
<reference evidence="5" key="2">
    <citation type="journal article" date="2007" name="Science">
        <title>Draft genome sequence of the sexually transmitted pathogen Trichomonas vaginalis.</title>
        <authorList>
            <person name="Carlton J.M."/>
            <person name="Hirt R.P."/>
            <person name="Silva J.C."/>
            <person name="Delcher A.L."/>
            <person name="Schatz M."/>
            <person name="Zhao Q."/>
            <person name="Wortman J.R."/>
            <person name="Bidwell S.L."/>
            <person name="Alsmark U.C.M."/>
            <person name="Besteiro S."/>
            <person name="Sicheritz-Ponten T."/>
            <person name="Noel C.J."/>
            <person name="Dacks J.B."/>
            <person name="Foster P.G."/>
            <person name="Simillion C."/>
            <person name="Van de Peer Y."/>
            <person name="Miranda-Saavedra D."/>
            <person name="Barton G.J."/>
            <person name="Westrop G.D."/>
            <person name="Mueller S."/>
            <person name="Dessi D."/>
            <person name="Fiori P.L."/>
            <person name="Ren Q."/>
            <person name="Paulsen I."/>
            <person name="Zhang H."/>
            <person name="Bastida-Corcuera F.D."/>
            <person name="Simoes-Barbosa A."/>
            <person name="Brown M.T."/>
            <person name="Hayes R.D."/>
            <person name="Mukherjee M."/>
            <person name="Okumura C.Y."/>
            <person name="Schneider R."/>
            <person name="Smith A.J."/>
            <person name="Vanacova S."/>
            <person name="Villalvazo M."/>
            <person name="Haas B.J."/>
            <person name="Pertea M."/>
            <person name="Feldblyum T.V."/>
            <person name="Utterback T.R."/>
            <person name="Shu C.L."/>
            <person name="Osoegawa K."/>
            <person name="de Jong P.J."/>
            <person name="Hrdy I."/>
            <person name="Horvathova L."/>
            <person name="Zubacova Z."/>
            <person name="Dolezal P."/>
            <person name="Malik S.B."/>
            <person name="Logsdon J.M. Jr."/>
            <person name="Henze K."/>
            <person name="Gupta A."/>
            <person name="Wang C.C."/>
            <person name="Dunne R.L."/>
            <person name="Upcroft J.A."/>
            <person name="Upcroft P."/>
            <person name="White O."/>
            <person name="Salzberg S.L."/>
            <person name="Tang P."/>
            <person name="Chiu C.-H."/>
            <person name="Lee Y.-S."/>
            <person name="Embley T.M."/>
            <person name="Coombs G.H."/>
            <person name="Mottram J.C."/>
            <person name="Tachezy J."/>
            <person name="Fraser-Liggett C.M."/>
            <person name="Johnson P.J."/>
        </authorList>
    </citation>
    <scope>NUCLEOTIDE SEQUENCE [LARGE SCALE GENOMIC DNA]</scope>
    <source>
        <strain evidence="5">G3</strain>
    </source>
</reference>
<dbReference type="RefSeq" id="XP_001328840.1">
    <property type="nucleotide sequence ID" value="XM_001328805.1"/>
</dbReference>
<dbReference type="OrthoDB" id="294251at2759"/>
<dbReference type="FunFam" id="1.10.8.270:FF:000053">
    <property type="entry name" value="TBC domain containing protein"/>
    <property type="match status" value="1"/>
</dbReference>
<dbReference type="FunFam" id="1.10.10.750:FF:000003">
    <property type="entry name" value="GTPase activating protein (Evi5)"/>
    <property type="match status" value="1"/>
</dbReference>
<keyword evidence="2" id="KW-0175">Coiled coil</keyword>
<organism evidence="5 6">
    <name type="scientific">Trichomonas vaginalis (strain ATCC PRA-98 / G3)</name>
    <dbReference type="NCBI Taxonomy" id="412133"/>
    <lineage>
        <taxon>Eukaryota</taxon>
        <taxon>Metamonada</taxon>
        <taxon>Parabasalia</taxon>
        <taxon>Trichomonadida</taxon>
        <taxon>Trichomonadidae</taxon>
        <taxon>Trichomonas</taxon>
    </lineage>
</organism>
<dbReference type="SUPFAM" id="SSF47923">
    <property type="entry name" value="Ypt/Rab-GAP domain of gyp1p"/>
    <property type="match status" value="2"/>
</dbReference>
<dbReference type="EMBL" id="DS113240">
    <property type="protein sequence ID" value="EAY16617.1"/>
    <property type="molecule type" value="Genomic_DNA"/>
</dbReference>
<dbReference type="PROSITE" id="PS50086">
    <property type="entry name" value="TBC_RABGAP"/>
    <property type="match status" value="1"/>
</dbReference>
<dbReference type="InParanoid" id="A2DSN7"/>
<dbReference type="VEuPathDB" id="TrichDB:TVAG_434540"/>
<keyword evidence="1" id="KW-0343">GTPase activation</keyword>
<dbReference type="Proteomes" id="UP000001542">
    <property type="component" value="Unassembled WGS sequence"/>
</dbReference>
<dbReference type="STRING" id="5722.A2DSN7"/>
<dbReference type="GO" id="GO:0005096">
    <property type="term" value="F:GTPase activator activity"/>
    <property type="evidence" value="ECO:0000318"/>
    <property type="project" value="GO_Central"/>
</dbReference>
<dbReference type="FunCoup" id="A2DSN7">
    <property type="interactions" value="5"/>
</dbReference>